<dbReference type="AlphaFoldDB" id="C9YCX0"/>
<dbReference type="EMBL" id="FN543105">
    <property type="protein sequence ID" value="CBA30825.1"/>
    <property type="molecule type" value="Genomic_DNA"/>
</dbReference>
<sequence>MRFPCELWRQQTALTGPSLRSALHARNYVAGNCESAAL</sequence>
<name>C9YCX0_CURXX</name>
<gene>
    <name evidence="1" type="ORF">Csp_C25490</name>
</gene>
<organism evidence="1">
    <name type="scientific">Curvibacter symbiont subsp. Hydra magnipapillata</name>
    <dbReference type="NCBI Taxonomy" id="667019"/>
    <lineage>
        <taxon>Bacteria</taxon>
        <taxon>Pseudomonadati</taxon>
        <taxon>Pseudomonadota</taxon>
        <taxon>Betaproteobacteria</taxon>
        <taxon>Burkholderiales</taxon>
        <taxon>Comamonadaceae</taxon>
        <taxon>Curvibacter</taxon>
    </lineage>
</organism>
<reference evidence="1" key="1">
    <citation type="journal article" date="2010" name="Nature">
        <title>The Dynamic genome of Hydra.</title>
        <authorList>
            <person name="Chapman J.A."/>
            <person name="Kirkness E.F."/>
            <person name="Simakov O."/>
            <person name="Hampson S.E."/>
            <person name="Mitros T."/>
            <person name="Weinmaier T."/>
            <person name="Rattei T."/>
            <person name="Balasubramanian P.G."/>
            <person name="Borman J."/>
            <person name="Busam D."/>
            <person name="Disbennett K."/>
            <person name="Pfannkoch C."/>
            <person name="Sumin N."/>
            <person name="Sutton G."/>
            <person name="Viswanathan L."/>
            <person name="Walenz B."/>
            <person name="Goodstein D.M."/>
            <person name="Hellsten U."/>
            <person name="Kawashima T."/>
            <person name="Prochnik S.E."/>
            <person name="Putnam N.H."/>
            <person name="Shu S."/>
            <person name="Blumberg B."/>
            <person name="Dana C.E."/>
            <person name="Gee L."/>
            <person name="Kibler D.F."/>
            <person name="Law L."/>
            <person name="Lindgens D."/>
            <person name="Martinez D.E."/>
            <person name="Peng J."/>
            <person name="Wigge P.A."/>
            <person name="Bertulat B."/>
            <person name="Guder C."/>
            <person name="Nakamura Y."/>
            <person name="Ozbek S."/>
            <person name="Watanabe H."/>
            <person name="Khalturin K."/>
            <person name="Hemmrich G."/>
            <person name="Franke A."/>
            <person name="Augustin R."/>
            <person name="Fraune S."/>
            <person name="Hayakawa E."/>
            <person name="Hayakawa S."/>
            <person name="Hirose M."/>
            <person name="Hwang J."/>
            <person name="Ikeo K."/>
            <person name="Nishimiya-Fujisawa C."/>
            <person name="Ogura A."/>
            <person name="Takahashi T."/>
            <person name="Steinmetz P.R."/>
            <person name="Zhang X."/>
            <person name="Aufschnaiter R."/>
            <person name="Eder M.K."/>
            <person name="Gorny A.K."/>
            <person name="Salvenmoser W."/>
            <person name="Heimberg A.M."/>
            <person name="Wheeler B.M."/>
            <person name="Peterson K.J."/>
            <person name="Boettger A."/>
            <person name="Tischler P."/>
            <person name="Wolf A."/>
            <person name="Gojobori T."/>
            <person name="Remington K.A."/>
            <person name="Strausberg R.L."/>
            <person name="Venter J."/>
            <person name="Technau U."/>
            <person name="Hobmayer B."/>
            <person name="Bosch T.C."/>
            <person name="Holstein T.W."/>
            <person name="Fujisawa T."/>
            <person name="Bode H.R."/>
            <person name="David C.N."/>
            <person name="Rokhsar D.S."/>
            <person name="Steele R.E."/>
        </authorList>
    </citation>
    <scope>NUCLEOTIDE SEQUENCE</scope>
</reference>
<proteinExistence type="predicted"/>
<evidence type="ECO:0000313" key="1">
    <source>
        <dbReference type="EMBL" id="CBA30825.1"/>
    </source>
</evidence>
<protein>
    <submittedName>
        <fullName evidence="1">Uncharacterized protein</fullName>
    </submittedName>
</protein>
<accession>C9YCX0</accession>